<feature type="compositionally biased region" description="Low complexity" evidence="1">
    <location>
        <begin position="51"/>
        <end position="61"/>
    </location>
</feature>
<protein>
    <submittedName>
        <fullName evidence="2">Peptide-methionine (S)-S-oxide reductase MsrA</fullName>
        <ecNumber evidence="2">1.8.4.11</ecNumber>
    </submittedName>
</protein>
<dbReference type="GO" id="GO:0008113">
    <property type="term" value="F:peptide-methionine (S)-S-oxide reductase activity"/>
    <property type="evidence" value="ECO:0007669"/>
    <property type="project" value="UniProtKB-EC"/>
</dbReference>
<sequence>ARARPRRPARLVRLGADLSAGRPRRGARRRRARARAGRSRPARPRGGGARGRLLLGAGSRVRAAKRRRGRDQRLRGRHGGDRQLRRGQQRAHRPRRSREDRLRPRADQLRYAAPRLLRGGARPDAAQPAGPRQGPELPFGDLPADARAGAGRARLRRAARRGEAVAAADRHPAGERALLPGGSEPSGFHAQEPAPSVHPGARRTQSTRAPRGLSSTGARRL</sequence>
<feature type="compositionally biased region" description="Basic and acidic residues" evidence="1">
    <location>
        <begin position="71"/>
        <end position="84"/>
    </location>
</feature>
<accession>A0A6J4SAI1</accession>
<feature type="compositionally biased region" description="Basic and acidic residues" evidence="1">
    <location>
        <begin position="160"/>
        <end position="174"/>
    </location>
</feature>
<feature type="compositionally biased region" description="Basic residues" evidence="1">
    <location>
        <begin position="1"/>
        <end position="10"/>
    </location>
</feature>
<feature type="compositionally biased region" description="Basic residues" evidence="1">
    <location>
        <begin position="85"/>
        <end position="96"/>
    </location>
</feature>
<feature type="compositionally biased region" description="Basic residues" evidence="1">
    <location>
        <begin position="22"/>
        <end position="43"/>
    </location>
</feature>
<feature type="non-terminal residue" evidence="2">
    <location>
        <position position="221"/>
    </location>
</feature>
<dbReference type="AlphaFoldDB" id="A0A6J4SAI1"/>
<feature type="region of interest" description="Disordered" evidence="1">
    <location>
        <begin position="1"/>
        <end position="221"/>
    </location>
</feature>
<dbReference type="EMBL" id="CADCVW010000024">
    <property type="protein sequence ID" value="CAA9487495.1"/>
    <property type="molecule type" value="Genomic_DNA"/>
</dbReference>
<gene>
    <name evidence="2" type="ORF">AVDCRST_MAG39-541</name>
</gene>
<feature type="compositionally biased region" description="Polar residues" evidence="1">
    <location>
        <begin position="203"/>
        <end position="221"/>
    </location>
</feature>
<proteinExistence type="predicted"/>
<reference evidence="2" key="1">
    <citation type="submission" date="2020-02" db="EMBL/GenBank/DDBJ databases">
        <authorList>
            <person name="Meier V. D."/>
        </authorList>
    </citation>
    <scope>NUCLEOTIDE SEQUENCE</scope>
    <source>
        <strain evidence="2">AVDCRST_MAG39</strain>
    </source>
</reference>
<evidence type="ECO:0000313" key="2">
    <source>
        <dbReference type="EMBL" id="CAA9487495.1"/>
    </source>
</evidence>
<evidence type="ECO:0000256" key="1">
    <source>
        <dbReference type="SAM" id="MobiDB-lite"/>
    </source>
</evidence>
<organism evidence="2">
    <name type="scientific">uncultured Sphingomonadaceae bacterium</name>
    <dbReference type="NCBI Taxonomy" id="169976"/>
    <lineage>
        <taxon>Bacteria</taxon>
        <taxon>Pseudomonadati</taxon>
        <taxon>Pseudomonadota</taxon>
        <taxon>Alphaproteobacteria</taxon>
        <taxon>Sphingomonadales</taxon>
        <taxon>Sphingomonadaceae</taxon>
        <taxon>environmental samples</taxon>
    </lineage>
</organism>
<feature type="compositionally biased region" description="Basic and acidic residues" evidence="1">
    <location>
        <begin position="97"/>
        <end position="108"/>
    </location>
</feature>
<feature type="non-terminal residue" evidence="2">
    <location>
        <position position="1"/>
    </location>
</feature>
<name>A0A6J4SAI1_9SPHN</name>
<dbReference type="EC" id="1.8.4.11" evidence="2"/>
<keyword evidence="2" id="KW-0560">Oxidoreductase</keyword>